<evidence type="ECO:0000313" key="6">
    <source>
        <dbReference type="EMBL" id="ORZ27799.1"/>
    </source>
</evidence>
<evidence type="ECO:0000256" key="3">
    <source>
        <dbReference type="ARBA" id="ARBA00022989"/>
    </source>
</evidence>
<feature type="transmembrane region" description="Helical" evidence="5">
    <location>
        <begin position="12"/>
        <end position="29"/>
    </location>
</feature>
<organism evidence="6 7">
    <name type="scientific">Lobosporangium transversale</name>
    <dbReference type="NCBI Taxonomy" id="64571"/>
    <lineage>
        <taxon>Eukaryota</taxon>
        <taxon>Fungi</taxon>
        <taxon>Fungi incertae sedis</taxon>
        <taxon>Mucoromycota</taxon>
        <taxon>Mortierellomycotina</taxon>
        <taxon>Mortierellomycetes</taxon>
        <taxon>Mortierellales</taxon>
        <taxon>Mortierellaceae</taxon>
        <taxon>Lobosporangium</taxon>
    </lineage>
</organism>
<dbReference type="PANTHER" id="PTHR16201:SF37">
    <property type="entry name" value="PQ-LOOP REPEAT-CONTAINING PROTEIN"/>
    <property type="match status" value="1"/>
</dbReference>
<dbReference type="InParanoid" id="A0A1Y2GZS1"/>
<dbReference type="AlphaFoldDB" id="A0A1Y2GZS1"/>
<comment type="caution">
    <text evidence="6">The sequence shown here is derived from an EMBL/GenBank/DDBJ whole genome shotgun (WGS) entry which is preliminary data.</text>
</comment>
<protein>
    <submittedName>
        <fullName evidence="6">PQ loop repeat-domain-containing protein</fullName>
    </submittedName>
</protein>
<dbReference type="GeneID" id="33563646"/>
<keyword evidence="2 5" id="KW-0812">Transmembrane</keyword>
<evidence type="ECO:0000313" key="7">
    <source>
        <dbReference type="Proteomes" id="UP000193648"/>
    </source>
</evidence>
<dbReference type="PANTHER" id="PTHR16201">
    <property type="entry name" value="SEVEN TRANSMEMBRANE PROTEIN 1-RELATED"/>
    <property type="match status" value="1"/>
</dbReference>
<dbReference type="EMBL" id="MCFF01000003">
    <property type="protein sequence ID" value="ORZ27799.1"/>
    <property type="molecule type" value="Genomic_DNA"/>
</dbReference>
<dbReference type="Gene3D" id="1.20.1280.290">
    <property type="match status" value="2"/>
</dbReference>
<keyword evidence="7" id="KW-1185">Reference proteome</keyword>
<dbReference type="Pfam" id="PF04193">
    <property type="entry name" value="PQ-loop"/>
    <property type="match status" value="2"/>
</dbReference>
<evidence type="ECO:0000256" key="1">
    <source>
        <dbReference type="ARBA" id="ARBA00004141"/>
    </source>
</evidence>
<dbReference type="InterPro" id="IPR006603">
    <property type="entry name" value="PQ-loop_rpt"/>
</dbReference>
<feature type="transmembrane region" description="Helical" evidence="5">
    <location>
        <begin position="101"/>
        <end position="121"/>
    </location>
</feature>
<evidence type="ECO:0000256" key="4">
    <source>
        <dbReference type="ARBA" id="ARBA00023136"/>
    </source>
</evidence>
<feature type="transmembrane region" description="Helical" evidence="5">
    <location>
        <begin position="41"/>
        <end position="60"/>
    </location>
</feature>
<feature type="transmembrane region" description="Helical" evidence="5">
    <location>
        <begin position="136"/>
        <end position="156"/>
    </location>
</feature>
<reference evidence="6 7" key="1">
    <citation type="submission" date="2016-07" db="EMBL/GenBank/DDBJ databases">
        <title>Pervasive Adenine N6-methylation of Active Genes in Fungi.</title>
        <authorList>
            <consortium name="DOE Joint Genome Institute"/>
            <person name="Mondo S.J."/>
            <person name="Dannebaum R.O."/>
            <person name="Kuo R.C."/>
            <person name="Labutti K."/>
            <person name="Haridas S."/>
            <person name="Kuo A."/>
            <person name="Salamov A."/>
            <person name="Ahrendt S.R."/>
            <person name="Lipzen A."/>
            <person name="Sullivan W."/>
            <person name="Andreopoulos W.B."/>
            <person name="Clum A."/>
            <person name="Lindquist E."/>
            <person name="Daum C."/>
            <person name="Ramamoorthy G.K."/>
            <person name="Gryganskyi A."/>
            <person name="Culley D."/>
            <person name="Magnuson J.K."/>
            <person name="James T.Y."/>
            <person name="O'Malley M.A."/>
            <person name="Stajich J.E."/>
            <person name="Spatafora J.W."/>
            <person name="Visel A."/>
            <person name="Grigoriev I.V."/>
        </authorList>
    </citation>
    <scope>NUCLEOTIDE SEQUENCE [LARGE SCALE GENOMIC DNA]</scope>
    <source>
        <strain evidence="6 7">NRRL 3116</strain>
    </source>
</reference>
<accession>A0A1Y2GZS1</accession>
<dbReference type="FunCoup" id="A0A1Y2GZS1">
    <property type="interactions" value="4"/>
</dbReference>
<dbReference type="RefSeq" id="XP_021885502.1">
    <property type="nucleotide sequence ID" value="XM_022021802.1"/>
</dbReference>
<feature type="transmembrane region" description="Helical" evidence="5">
    <location>
        <begin position="202"/>
        <end position="221"/>
    </location>
</feature>
<proteinExistence type="predicted"/>
<evidence type="ECO:0000256" key="2">
    <source>
        <dbReference type="ARBA" id="ARBA00022692"/>
    </source>
</evidence>
<dbReference type="InterPro" id="IPR051415">
    <property type="entry name" value="LAAT-1"/>
</dbReference>
<dbReference type="Proteomes" id="UP000193648">
    <property type="component" value="Unassembled WGS sequence"/>
</dbReference>
<dbReference type="STRING" id="64571.A0A1Y2GZS1"/>
<name>A0A1Y2GZS1_9FUNG</name>
<keyword evidence="4 5" id="KW-0472">Membrane</keyword>
<dbReference type="SMART" id="SM00679">
    <property type="entry name" value="CTNS"/>
    <property type="match status" value="2"/>
</dbReference>
<keyword evidence="3 5" id="KW-1133">Transmembrane helix</keyword>
<comment type="subcellular location">
    <subcellularLocation>
        <location evidence="1">Membrane</location>
        <topology evidence="1">Multi-pass membrane protein</topology>
    </subcellularLocation>
</comment>
<dbReference type="GO" id="GO:0016020">
    <property type="term" value="C:membrane"/>
    <property type="evidence" value="ECO:0007669"/>
    <property type="project" value="UniProtKB-SubCell"/>
</dbReference>
<dbReference type="OrthoDB" id="407617at2759"/>
<gene>
    <name evidence="6" type="ORF">BCR41DRAFT_331490</name>
</gene>
<feature type="transmembrane region" description="Helical" evidence="5">
    <location>
        <begin position="168"/>
        <end position="190"/>
    </location>
</feature>
<sequence>MATTKNILENIFGMLGIIFWSLQLLPQAIDNYKTKSTKGLSCSMFFIWTLAALGFGSYGVVEGLSIPIIVQPQIFGSLSALCCLQCLYYGKRTQWSIKNTIIGGILMFVAMASIQIAAIYATRVRYLMLAGKDHEVLGTTIAAGLIPIILLAIGFIPQYIDIYKSKSVVGVSMAFIAADAMGAMFSIISLCFRDTFDLLATLNYVVVLICDFIIFGFYVYYNKMNPQIKDSRVNNEIERARKPESTIVTIRESQI</sequence>
<evidence type="ECO:0000256" key="5">
    <source>
        <dbReference type="SAM" id="Phobius"/>
    </source>
</evidence>